<dbReference type="PANTHER" id="PTHR44755">
    <property type="entry name" value="NATRIURETIC PEPTIDE RECEPTOR 3-RELATED"/>
    <property type="match status" value="1"/>
</dbReference>
<dbReference type="SUPFAM" id="SSF53822">
    <property type="entry name" value="Periplasmic binding protein-like I"/>
    <property type="match status" value="2"/>
</dbReference>
<evidence type="ECO:0000313" key="8">
    <source>
        <dbReference type="Proteomes" id="UP000887574"/>
    </source>
</evidence>
<dbReference type="GO" id="GO:0017046">
    <property type="term" value="F:peptide hormone binding"/>
    <property type="evidence" value="ECO:0007669"/>
    <property type="project" value="TreeGrafter"/>
</dbReference>
<feature type="transmembrane region" description="Helical" evidence="6">
    <location>
        <begin position="183"/>
        <end position="204"/>
    </location>
</feature>
<feature type="transmembrane region" description="Helical" evidence="6">
    <location>
        <begin position="266"/>
        <end position="284"/>
    </location>
</feature>
<evidence type="ECO:0000256" key="2">
    <source>
        <dbReference type="ARBA" id="ARBA00022692"/>
    </source>
</evidence>
<reference evidence="9" key="1">
    <citation type="submission" date="2022-11" db="UniProtKB">
        <authorList>
            <consortium name="WormBaseParasite"/>
        </authorList>
    </citation>
    <scope>IDENTIFICATION</scope>
</reference>
<dbReference type="InterPro" id="IPR052612">
    <property type="entry name" value="ANP_Clearance_Receptor"/>
</dbReference>
<evidence type="ECO:0000256" key="5">
    <source>
        <dbReference type="SAM" id="MobiDB-lite"/>
    </source>
</evidence>
<dbReference type="WBParaSite" id="jg23646">
    <property type="protein sequence ID" value="jg23646"/>
    <property type="gene ID" value="jg23646"/>
</dbReference>
<dbReference type="CDD" id="cd00637">
    <property type="entry name" value="7tm_classA_rhodopsin-like"/>
    <property type="match status" value="1"/>
</dbReference>
<keyword evidence="8" id="KW-1185">Reference proteome</keyword>
<dbReference type="GO" id="GO:0007165">
    <property type="term" value="P:signal transduction"/>
    <property type="evidence" value="ECO:0007669"/>
    <property type="project" value="TreeGrafter"/>
</dbReference>
<dbReference type="InterPro" id="IPR019425">
    <property type="entry name" value="7TM_GPCR_serpentine_rcpt_Srt"/>
</dbReference>
<dbReference type="Gene3D" id="3.40.50.2300">
    <property type="match status" value="2"/>
</dbReference>
<feature type="transmembrane region" description="Helical" evidence="6">
    <location>
        <begin position="141"/>
        <end position="163"/>
    </location>
</feature>
<evidence type="ECO:0000259" key="7">
    <source>
        <dbReference type="Pfam" id="PF01094"/>
    </source>
</evidence>
<evidence type="ECO:0000256" key="3">
    <source>
        <dbReference type="ARBA" id="ARBA00022989"/>
    </source>
</evidence>
<keyword evidence="3 6" id="KW-1133">Transmembrane helix</keyword>
<protein>
    <submittedName>
        <fullName evidence="9">Receptor ligand binding region domain-containing protein</fullName>
    </submittedName>
</protein>
<comment type="subcellular location">
    <subcellularLocation>
        <location evidence="1">Membrane</location>
    </subcellularLocation>
</comment>
<feature type="compositionally biased region" description="Polar residues" evidence="5">
    <location>
        <begin position="552"/>
        <end position="575"/>
    </location>
</feature>
<dbReference type="Pfam" id="PF01094">
    <property type="entry name" value="ANF_receptor"/>
    <property type="match status" value="2"/>
</dbReference>
<dbReference type="PANTHER" id="PTHR44755:SF10">
    <property type="entry name" value="RECEPTOR LIGAND BINDING REGION DOMAIN-CONTAINING PROTEIN"/>
    <property type="match status" value="1"/>
</dbReference>
<dbReference type="Pfam" id="PF10321">
    <property type="entry name" value="7TM_GPCR_Srt"/>
    <property type="match status" value="1"/>
</dbReference>
<feature type="transmembrane region" description="Helical" evidence="6">
    <location>
        <begin position="88"/>
        <end position="105"/>
    </location>
</feature>
<feature type="transmembrane region" description="Helical" evidence="6">
    <location>
        <begin position="210"/>
        <end position="231"/>
    </location>
</feature>
<dbReference type="Proteomes" id="UP000887574">
    <property type="component" value="Unplaced"/>
</dbReference>
<evidence type="ECO:0000256" key="6">
    <source>
        <dbReference type="SAM" id="Phobius"/>
    </source>
</evidence>
<dbReference type="AlphaFoldDB" id="A0A915DWB7"/>
<evidence type="ECO:0000256" key="4">
    <source>
        <dbReference type="ARBA" id="ARBA00023136"/>
    </source>
</evidence>
<proteinExistence type="predicted"/>
<feature type="region of interest" description="Disordered" evidence="5">
    <location>
        <begin position="551"/>
        <end position="575"/>
    </location>
</feature>
<dbReference type="GO" id="GO:0038023">
    <property type="term" value="F:signaling receptor activity"/>
    <property type="evidence" value="ECO:0007669"/>
    <property type="project" value="TreeGrafter"/>
</dbReference>
<feature type="transmembrane region" description="Helical" evidence="6">
    <location>
        <begin position="12"/>
        <end position="37"/>
    </location>
</feature>
<keyword evidence="4 6" id="KW-0472">Membrane</keyword>
<name>A0A915DWB7_9BILA</name>
<evidence type="ECO:0000313" key="9">
    <source>
        <dbReference type="WBParaSite" id="jg23646"/>
    </source>
</evidence>
<dbReference type="GO" id="GO:0016020">
    <property type="term" value="C:membrane"/>
    <property type="evidence" value="ECO:0007669"/>
    <property type="project" value="UniProtKB-SubCell"/>
</dbReference>
<organism evidence="8 9">
    <name type="scientific">Ditylenchus dipsaci</name>
    <dbReference type="NCBI Taxonomy" id="166011"/>
    <lineage>
        <taxon>Eukaryota</taxon>
        <taxon>Metazoa</taxon>
        <taxon>Ecdysozoa</taxon>
        <taxon>Nematoda</taxon>
        <taxon>Chromadorea</taxon>
        <taxon>Rhabditida</taxon>
        <taxon>Tylenchina</taxon>
        <taxon>Tylenchomorpha</taxon>
        <taxon>Sphaerularioidea</taxon>
        <taxon>Anguinidae</taxon>
        <taxon>Anguininae</taxon>
        <taxon>Ditylenchus</taxon>
    </lineage>
</organism>
<feature type="domain" description="Receptor ligand binding region" evidence="7">
    <location>
        <begin position="706"/>
        <end position="838"/>
    </location>
</feature>
<dbReference type="InterPro" id="IPR001828">
    <property type="entry name" value="ANF_lig-bd_rcpt"/>
</dbReference>
<sequence length="911" mass="103616">MNNACYKLLFYVTLLNIAILWILGFLHGGLTLLGSVYCSHPDLIYITGCILSGLWLAESSAELCLVLNRCLSVLAPSIENVLFSGRRIFLWIGASLSFSIYWFVLKKPILFNAIYFTYVFNPYAGYIDDSADIYNSLLHSAWNMIMAFGLPLLYIVFCIVYFIKANVSVENKTMNKKEKMMLLQVLIISLLNFSACSVYIYMMYVIPSEFIMHFAQFCWLFIHSLPPWCYYYPMKCPVNGSVHLNHVSRSWPKIAFSTRIRGGVPLYFYCLIVCLILFSYPSFIGSAMQGTSSNLLAPLRGAVFLPHDTALLTPLNEEQERHLATVDSVMPIIDVAIEDAHRLILYRWWRQDWLRIYVAPVLQCDDQKRAAWAALEALEWTNGSGLDVSFGPACDYVLATITRILSFHAVPMFTNAGFSEFFQVKSSSLLTRVGPLQEHVSMALEKMFLQFNWTKSQLLYEKTFWKSELHEAGFCKLLMNGLYLRSVEKRWPLKMDARIVPSSPQSSDKRTILKNYLIDAVGVNNAERKESCKKQTIKYIASIHPPIHPASFSINQPSNYTSKHQSKASTSSRNQKASSAAAFKYPLPTSKVHFKPSNQHKHPAKSVLLTLLVFLPAILASPNISGGQRHRWRMPFAEANSVVHGSAEGSSLASHHFNPFSAGVLPKKFKFQVSESNPIHILFPLPKESGRKEVNPFDITIDLAVPVVEEAVNEVYRRQLVPMNSLKTHFEDSKLSDAHGPNVAINALVNNELDCIIGYAFVYALAPVARMSPYWRDKDSVGIPVITSVGLTSNLDNRNEYKLMTRISSPYKVIKDAVLALFRGMEWRMAAYVFHDQKHDTTNPSLPYGECYLLMASLQPHLYKYNRMEHNYYIFNELNFNHERMRENLRKASLHANGRLNHSNKLTVCQT</sequence>
<evidence type="ECO:0000256" key="1">
    <source>
        <dbReference type="ARBA" id="ARBA00004370"/>
    </source>
</evidence>
<accession>A0A915DWB7</accession>
<feature type="domain" description="Receptor ligand binding region" evidence="7">
    <location>
        <begin position="358"/>
        <end position="471"/>
    </location>
</feature>
<dbReference type="InterPro" id="IPR028082">
    <property type="entry name" value="Peripla_BP_I"/>
</dbReference>
<keyword evidence="2 6" id="KW-0812">Transmembrane</keyword>
<dbReference type="SUPFAM" id="SSF81321">
    <property type="entry name" value="Family A G protein-coupled receptor-like"/>
    <property type="match status" value="1"/>
</dbReference>